<dbReference type="InterPro" id="IPR029071">
    <property type="entry name" value="Ubiquitin-like_domsf"/>
</dbReference>
<dbReference type="Gene3D" id="1.20.80.60">
    <property type="match status" value="1"/>
</dbReference>
<dbReference type="Pfam" id="PF00373">
    <property type="entry name" value="FERM_M"/>
    <property type="match status" value="1"/>
</dbReference>
<dbReference type="PANTHER" id="PTHR45858">
    <property type="entry name" value="FERM DOMAIN CONTAINING PROTEIN"/>
    <property type="match status" value="1"/>
</dbReference>
<dbReference type="SMART" id="SM00295">
    <property type="entry name" value="B41"/>
    <property type="match status" value="1"/>
</dbReference>
<dbReference type="Gene3D" id="3.10.20.90">
    <property type="entry name" value="Phosphatidylinositol 3-kinase Catalytic Subunit, Chain A, domain 1"/>
    <property type="match status" value="1"/>
</dbReference>
<dbReference type="InterPro" id="IPR018979">
    <property type="entry name" value="FERM_N"/>
</dbReference>
<protein>
    <recommendedName>
        <fullName evidence="2">Band 4.1 domain-containing protein</fullName>
    </recommendedName>
</protein>
<feature type="compositionally biased region" description="Polar residues" evidence="1">
    <location>
        <begin position="467"/>
        <end position="479"/>
    </location>
</feature>
<evidence type="ECO:0000313" key="3">
    <source>
        <dbReference type="EMBL" id="OQR73967.1"/>
    </source>
</evidence>
<dbReference type="Proteomes" id="UP000192247">
    <property type="component" value="Unassembled WGS sequence"/>
</dbReference>
<evidence type="ECO:0000256" key="1">
    <source>
        <dbReference type="SAM" id="MobiDB-lite"/>
    </source>
</evidence>
<name>A0A1V9XKC7_9ACAR</name>
<dbReference type="STRING" id="418985.A0A1V9XKC7"/>
<evidence type="ECO:0000259" key="2">
    <source>
        <dbReference type="SMART" id="SM00295"/>
    </source>
</evidence>
<dbReference type="SUPFAM" id="SSF47031">
    <property type="entry name" value="Second domain of FERM"/>
    <property type="match status" value="1"/>
</dbReference>
<dbReference type="InParanoid" id="A0A1V9XKC7"/>
<dbReference type="OrthoDB" id="9990815at2759"/>
<dbReference type="EMBL" id="MNPL01008953">
    <property type="protein sequence ID" value="OQR73967.1"/>
    <property type="molecule type" value="Genomic_DNA"/>
</dbReference>
<dbReference type="Pfam" id="PF09379">
    <property type="entry name" value="FERM_N"/>
    <property type="match status" value="1"/>
</dbReference>
<evidence type="ECO:0000313" key="4">
    <source>
        <dbReference type="Proteomes" id="UP000192247"/>
    </source>
</evidence>
<dbReference type="AlphaFoldDB" id="A0A1V9XKC7"/>
<comment type="caution">
    <text evidence="3">The sequence shown here is derived from an EMBL/GenBank/DDBJ whole genome shotgun (WGS) entry which is preliminary data.</text>
</comment>
<dbReference type="InterPro" id="IPR035963">
    <property type="entry name" value="FERM_2"/>
</dbReference>
<dbReference type="InterPro" id="IPR019748">
    <property type="entry name" value="FERM_central"/>
</dbReference>
<keyword evidence="4" id="KW-1185">Reference proteome</keyword>
<dbReference type="PROSITE" id="PS00660">
    <property type="entry name" value="FERM_1"/>
    <property type="match status" value="1"/>
</dbReference>
<feature type="domain" description="Band 4.1" evidence="2">
    <location>
        <begin position="38"/>
        <end position="333"/>
    </location>
</feature>
<gene>
    <name evidence="3" type="ORF">BIW11_09396</name>
</gene>
<dbReference type="InterPro" id="IPR051835">
    <property type="entry name" value="RAC1-GEF"/>
</dbReference>
<feature type="region of interest" description="Disordered" evidence="1">
    <location>
        <begin position="426"/>
        <end position="479"/>
    </location>
</feature>
<dbReference type="GO" id="GO:0005085">
    <property type="term" value="F:guanyl-nucleotide exchange factor activity"/>
    <property type="evidence" value="ECO:0007669"/>
    <property type="project" value="TreeGrafter"/>
</dbReference>
<accession>A0A1V9XKC7</accession>
<dbReference type="InterPro" id="IPR019747">
    <property type="entry name" value="FERM_CS"/>
</dbReference>
<sequence>MKVETQRLPRQTPFASSSLIGYGVQRAAVATASWDGGSRRGRRCKASGQVLFDQVCRVLNLLESDYFGLEYCDDQGTRGDEPGEAQARAGGEASACWELDEKEPDEEEGEKNGTYIVGTHRAIALQRGVGGIAAAFSHRDQYDGNCNTSAADGKKPCLLGLCRASVTKIAMNALSVAGTADGYITWVSLRCYVLLQYWLDYEKAMCNQLCLNLEDAFLEFCVKFYTPDPGQLEEEFTRYLFSLQIKRDLSQGTLLVHEDTAAVLASYIVQGSFPSIGWQRDVPARLGDSWRPIFFSTFSELKNLILFLSQSTRNREVGCIAYTIYPYDIREVFFKLARCGTAIGIVASEARALSNLVLCKRVGAKPQPKRGLWLADECPATRRSVRRAQSRCAASTRCLDRPRARRSQMKPFSGRSGWPLTVGLSCPGSGARAEERRTRARGARRGCHGEHASSTPEAGFPDAGLQGSPQPQPHTDSAL</sequence>
<dbReference type="GO" id="GO:0048731">
    <property type="term" value="P:system development"/>
    <property type="evidence" value="ECO:0007669"/>
    <property type="project" value="UniProtKB-ARBA"/>
</dbReference>
<dbReference type="InterPro" id="IPR019749">
    <property type="entry name" value="Band_41_domain"/>
</dbReference>
<dbReference type="SUPFAM" id="SSF54236">
    <property type="entry name" value="Ubiquitin-like"/>
    <property type="match status" value="1"/>
</dbReference>
<organism evidence="3 4">
    <name type="scientific">Tropilaelaps mercedesae</name>
    <dbReference type="NCBI Taxonomy" id="418985"/>
    <lineage>
        <taxon>Eukaryota</taxon>
        <taxon>Metazoa</taxon>
        <taxon>Ecdysozoa</taxon>
        <taxon>Arthropoda</taxon>
        <taxon>Chelicerata</taxon>
        <taxon>Arachnida</taxon>
        <taxon>Acari</taxon>
        <taxon>Parasitiformes</taxon>
        <taxon>Mesostigmata</taxon>
        <taxon>Gamasina</taxon>
        <taxon>Dermanyssoidea</taxon>
        <taxon>Laelapidae</taxon>
        <taxon>Tropilaelaps</taxon>
    </lineage>
</organism>
<dbReference type="PANTHER" id="PTHR45858:SF5">
    <property type="entry name" value="MOESIN_EZRIN_RADIXIN HOMOLOG 1"/>
    <property type="match status" value="1"/>
</dbReference>
<reference evidence="3 4" key="1">
    <citation type="journal article" date="2017" name="Gigascience">
        <title>Draft genome of the honey bee ectoparasitic mite, Tropilaelaps mercedesae, is shaped by the parasitic life history.</title>
        <authorList>
            <person name="Dong X."/>
            <person name="Armstrong S.D."/>
            <person name="Xia D."/>
            <person name="Makepeace B.L."/>
            <person name="Darby A.C."/>
            <person name="Kadowaki T."/>
        </authorList>
    </citation>
    <scope>NUCLEOTIDE SEQUENCE [LARGE SCALE GENOMIC DNA]</scope>
    <source>
        <strain evidence="3">Wuxi-XJTLU</strain>
    </source>
</reference>
<proteinExistence type="predicted"/>
<dbReference type="CDD" id="cd14473">
    <property type="entry name" value="FERM_B-lobe"/>
    <property type="match status" value="1"/>
</dbReference>